<organism evidence="2 3">
    <name type="scientific">Mytilus coruscus</name>
    <name type="common">Sea mussel</name>
    <dbReference type="NCBI Taxonomy" id="42192"/>
    <lineage>
        <taxon>Eukaryota</taxon>
        <taxon>Metazoa</taxon>
        <taxon>Spiralia</taxon>
        <taxon>Lophotrochozoa</taxon>
        <taxon>Mollusca</taxon>
        <taxon>Bivalvia</taxon>
        <taxon>Autobranchia</taxon>
        <taxon>Pteriomorphia</taxon>
        <taxon>Mytilida</taxon>
        <taxon>Mytiloidea</taxon>
        <taxon>Mytilidae</taxon>
        <taxon>Mytilinae</taxon>
        <taxon>Mytilus</taxon>
    </lineage>
</organism>
<feature type="region of interest" description="Disordered" evidence="1">
    <location>
        <begin position="1"/>
        <end position="64"/>
    </location>
</feature>
<feature type="compositionally biased region" description="Basic residues" evidence="1">
    <location>
        <begin position="53"/>
        <end position="64"/>
    </location>
</feature>
<keyword evidence="3" id="KW-1185">Reference proteome</keyword>
<sequence length="197" mass="22059">MQKSRSGISIGMTNTRPKPPCWLDLKVQTSSDEGGSKNSPVGPQPSSYVRSSRPTKRTRARIHRTRSEYCIQSEDLPDCDMTLSLADTDPQDIGLKSQDGIDETTKKCQTWLESIEVCGPPEGTETSALDIDTVELEVPDDTLWYDDPRRHPSPKPHPSRSRRDKHKLSPSSDSRLSIPGHLFDFGGRQLLAEQQMK</sequence>
<dbReference type="EMBL" id="CACVKT020007644">
    <property type="protein sequence ID" value="CAC5409519.1"/>
    <property type="molecule type" value="Genomic_DNA"/>
</dbReference>
<feature type="compositionally biased region" description="Basic residues" evidence="1">
    <location>
        <begin position="151"/>
        <end position="168"/>
    </location>
</feature>
<feature type="compositionally biased region" description="Polar residues" evidence="1">
    <location>
        <begin position="1"/>
        <end position="16"/>
    </location>
</feature>
<feature type="compositionally biased region" description="Polar residues" evidence="1">
    <location>
        <begin position="27"/>
        <end position="52"/>
    </location>
</feature>
<dbReference type="AlphaFoldDB" id="A0A6J8DN53"/>
<reference evidence="2 3" key="1">
    <citation type="submission" date="2020-06" db="EMBL/GenBank/DDBJ databases">
        <authorList>
            <person name="Li R."/>
            <person name="Bekaert M."/>
        </authorList>
    </citation>
    <scope>NUCLEOTIDE SEQUENCE [LARGE SCALE GENOMIC DNA]</scope>
    <source>
        <strain evidence="3">wild</strain>
    </source>
</reference>
<proteinExistence type="predicted"/>
<feature type="region of interest" description="Disordered" evidence="1">
    <location>
        <begin position="142"/>
        <end position="180"/>
    </location>
</feature>
<evidence type="ECO:0000313" key="2">
    <source>
        <dbReference type="EMBL" id="CAC5409519.1"/>
    </source>
</evidence>
<protein>
    <submittedName>
        <fullName evidence="2">Uncharacterized protein</fullName>
    </submittedName>
</protein>
<accession>A0A6J8DN53</accession>
<dbReference type="OrthoDB" id="6154219at2759"/>
<gene>
    <name evidence="2" type="ORF">MCOR_42790</name>
</gene>
<evidence type="ECO:0000256" key="1">
    <source>
        <dbReference type="SAM" id="MobiDB-lite"/>
    </source>
</evidence>
<name>A0A6J8DN53_MYTCO</name>
<evidence type="ECO:0000313" key="3">
    <source>
        <dbReference type="Proteomes" id="UP000507470"/>
    </source>
</evidence>
<dbReference type="Proteomes" id="UP000507470">
    <property type="component" value="Unassembled WGS sequence"/>
</dbReference>